<feature type="domain" description="HTH HARE-type" evidence="8">
    <location>
        <begin position="8"/>
        <end position="75"/>
    </location>
</feature>
<dbReference type="PROSITE" id="PS51913">
    <property type="entry name" value="HTH_HARE"/>
    <property type="match status" value="1"/>
</dbReference>
<reference evidence="9 10" key="1">
    <citation type="journal article" date="2011" name="EMBO J.">
        <title>Structural diversity of bacterial flagellar motors.</title>
        <authorList>
            <person name="Chen S."/>
            <person name="Beeby M."/>
            <person name="Murphy G.E."/>
            <person name="Leadbetter J.R."/>
            <person name="Hendrixson D.R."/>
            <person name="Briegel A."/>
            <person name="Li Z."/>
            <person name="Shi J."/>
            <person name="Tocheva E.I."/>
            <person name="Muller A."/>
            <person name="Dobro M.J."/>
            <person name="Jensen G.J."/>
        </authorList>
    </citation>
    <scope>NUCLEOTIDE SEQUENCE [LARGE SCALE GENOMIC DNA]</scope>
    <source>
        <strain evidence="9 10">DSM 6540</strain>
    </source>
</reference>
<keyword evidence="2 9" id="KW-0240">DNA-directed RNA polymerase</keyword>
<evidence type="ECO:0000256" key="4">
    <source>
        <dbReference type="ARBA" id="ARBA00022695"/>
    </source>
</evidence>
<gene>
    <name evidence="9" type="ORF">ALO_07208</name>
</gene>
<proteinExistence type="inferred from homology"/>
<evidence type="ECO:0000256" key="1">
    <source>
        <dbReference type="ARBA" id="ARBA00009828"/>
    </source>
</evidence>
<dbReference type="NCBIfam" id="TIGR04567">
    <property type="entry name" value="RNAP_delt_lowGC"/>
    <property type="match status" value="1"/>
</dbReference>
<dbReference type="Proteomes" id="UP000003240">
    <property type="component" value="Unassembled WGS sequence"/>
</dbReference>
<evidence type="ECO:0000256" key="5">
    <source>
        <dbReference type="ARBA" id="ARBA00023163"/>
    </source>
</evidence>
<dbReference type="Pfam" id="PF05066">
    <property type="entry name" value="HARE-HTH"/>
    <property type="match status" value="1"/>
</dbReference>
<name>F7NH96_9FIRM</name>
<evidence type="ECO:0000259" key="8">
    <source>
        <dbReference type="PROSITE" id="PS51913"/>
    </source>
</evidence>
<evidence type="ECO:0000313" key="9">
    <source>
        <dbReference type="EMBL" id="EGO64579.1"/>
    </source>
</evidence>
<keyword evidence="4" id="KW-0548">Nucleotidyltransferase</keyword>
<dbReference type="InterPro" id="IPR007759">
    <property type="entry name" value="Asxl_HARE-HTH"/>
</dbReference>
<evidence type="ECO:0000313" key="10">
    <source>
        <dbReference type="Proteomes" id="UP000003240"/>
    </source>
</evidence>
<dbReference type="EMBL" id="AFGF01000053">
    <property type="protein sequence ID" value="EGO64579.1"/>
    <property type="molecule type" value="Genomic_DNA"/>
</dbReference>
<evidence type="ECO:0000256" key="3">
    <source>
        <dbReference type="ARBA" id="ARBA00022679"/>
    </source>
</evidence>
<dbReference type="GO" id="GO:0016779">
    <property type="term" value="F:nucleotidyltransferase activity"/>
    <property type="evidence" value="ECO:0007669"/>
    <property type="project" value="UniProtKB-KW"/>
</dbReference>
<dbReference type="GO" id="GO:0006351">
    <property type="term" value="P:DNA-templated transcription"/>
    <property type="evidence" value="ECO:0007669"/>
    <property type="project" value="InterPro"/>
</dbReference>
<dbReference type="GO" id="GO:0000428">
    <property type="term" value="C:DNA-directed RNA polymerase complex"/>
    <property type="evidence" value="ECO:0007669"/>
    <property type="project" value="UniProtKB-KW"/>
</dbReference>
<accession>F7NH96</accession>
<dbReference type="RefSeq" id="WP_004094149.1">
    <property type="nucleotide sequence ID" value="NZ_AFGF01000053.1"/>
</dbReference>
<comment type="caution">
    <text evidence="9">The sequence shown here is derived from an EMBL/GenBank/DDBJ whole genome shotgun (WGS) entry which is preliminary data.</text>
</comment>
<keyword evidence="10" id="KW-1185">Reference proteome</keyword>
<dbReference type="Gene3D" id="1.10.10.1250">
    <property type="entry name" value="RNA polymerase, subunit delta, N-terminal domain"/>
    <property type="match status" value="1"/>
</dbReference>
<dbReference type="GO" id="GO:0006355">
    <property type="term" value="P:regulation of DNA-templated transcription"/>
    <property type="evidence" value="ECO:0007669"/>
    <property type="project" value="InterPro"/>
</dbReference>
<evidence type="ECO:0000256" key="7">
    <source>
        <dbReference type="SAM" id="MobiDB-lite"/>
    </source>
</evidence>
<sequence length="125" mass="13921">MEKNKKNISDADLAYAVLRQAGSAMYFRDLIGKVLEQKGTTAVSRSYAMAEVHTQINLDSRFVHMGKGTWGLTDWVPQRGTSRISDEGTGGGSDSNLRREKLLAEIQQDYTEPAIHERDDSDDNS</sequence>
<dbReference type="STRING" id="1009370.ALO_07208"/>
<comment type="similarity">
    <text evidence="1">Belongs to the RpoE family.</text>
</comment>
<dbReference type="OrthoDB" id="401223at2"/>
<keyword evidence="5" id="KW-0804">Transcription</keyword>
<evidence type="ECO:0000256" key="2">
    <source>
        <dbReference type="ARBA" id="ARBA00022478"/>
    </source>
</evidence>
<feature type="region of interest" description="Disordered" evidence="7">
    <location>
        <begin position="76"/>
        <end position="100"/>
    </location>
</feature>
<organism evidence="9 10">
    <name type="scientific">Acetonema longum DSM 6540</name>
    <dbReference type="NCBI Taxonomy" id="1009370"/>
    <lineage>
        <taxon>Bacteria</taxon>
        <taxon>Bacillati</taxon>
        <taxon>Bacillota</taxon>
        <taxon>Negativicutes</taxon>
        <taxon>Acetonemataceae</taxon>
        <taxon>Acetonema</taxon>
    </lineage>
</organism>
<evidence type="ECO:0000256" key="6">
    <source>
        <dbReference type="ARBA" id="ARBA00031937"/>
    </source>
</evidence>
<dbReference type="eggNOG" id="COG3343">
    <property type="taxonomic scope" value="Bacteria"/>
</dbReference>
<dbReference type="InterPro" id="IPR038087">
    <property type="entry name" value="RNAP_delta_N_dom_sf"/>
</dbReference>
<protein>
    <recommendedName>
        <fullName evidence="6">RNAP delta factor</fullName>
    </recommendedName>
</protein>
<keyword evidence="3" id="KW-0808">Transferase</keyword>
<dbReference type="InterPro" id="IPR029757">
    <property type="entry name" value="RpoE"/>
</dbReference>
<dbReference type="AlphaFoldDB" id="F7NH96"/>